<comment type="subcellular location">
    <subcellularLocation>
        <location evidence="1">Cell membrane</location>
        <topology evidence="1">Multi-pass membrane protein</topology>
    </subcellularLocation>
    <subcellularLocation>
        <location evidence="7">Membrane</location>
        <topology evidence="7">Multi-pass membrane protein</topology>
    </subcellularLocation>
</comment>
<proteinExistence type="inferred from homology"/>
<dbReference type="OrthoDB" id="9768329at2"/>
<dbReference type="GO" id="GO:0008137">
    <property type="term" value="F:NADH dehydrogenase (ubiquinone) activity"/>
    <property type="evidence" value="ECO:0007669"/>
    <property type="project" value="InterPro"/>
</dbReference>
<feature type="domain" description="NADH:quinone oxidoreductase/Mrp antiporter transmembrane" evidence="9">
    <location>
        <begin position="128"/>
        <end position="419"/>
    </location>
</feature>
<accession>A0A1H4DJ38</accession>
<feature type="transmembrane region" description="Helical" evidence="8">
    <location>
        <begin position="132"/>
        <end position="150"/>
    </location>
</feature>
<dbReference type="GO" id="GO:0042773">
    <property type="term" value="P:ATP synthesis coupled electron transport"/>
    <property type="evidence" value="ECO:0007669"/>
    <property type="project" value="InterPro"/>
</dbReference>
<dbReference type="NCBIfam" id="NF009309">
    <property type="entry name" value="PRK12666.1"/>
    <property type="match status" value="1"/>
</dbReference>
<reference evidence="10 11" key="1">
    <citation type="submission" date="2016-10" db="EMBL/GenBank/DDBJ databases">
        <authorList>
            <person name="de Groot N.N."/>
        </authorList>
    </citation>
    <scope>NUCLEOTIDE SEQUENCE [LARGE SCALE GENOMIC DNA]</scope>
    <source>
        <strain evidence="10 11">DSM 21228</strain>
    </source>
</reference>
<dbReference type="GO" id="GO:0005886">
    <property type="term" value="C:plasma membrane"/>
    <property type="evidence" value="ECO:0007669"/>
    <property type="project" value="UniProtKB-SubCell"/>
</dbReference>
<feature type="transmembrane region" description="Helical" evidence="8">
    <location>
        <begin position="69"/>
        <end position="97"/>
    </location>
</feature>
<feature type="transmembrane region" description="Helical" evidence="8">
    <location>
        <begin position="162"/>
        <end position="185"/>
    </location>
</feature>
<evidence type="ECO:0000313" key="10">
    <source>
        <dbReference type="EMBL" id="SEA72548.1"/>
    </source>
</evidence>
<feature type="transmembrane region" description="Helical" evidence="8">
    <location>
        <begin position="32"/>
        <end position="49"/>
    </location>
</feature>
<dbReference type="EMBL" id="FNQP01000012">
    <property type="protein sequence ID" value="SEA72548.1"/>
    <property type="molecule type" value="Genomic_DNA"/>
</dbReference>
<feature type="transmembrane region" description="Helical" evidence="8">
    <location>
        <begin position="6"/>
        <end position="25"/>
    </location>
</feature>
<dbReference type="PANTHER" id="PTHR42703">
    <property type="entry name" value="NADH DEHYDROGENASE"/>
    <property type="match status" value="1"/>
</dbReference>
<evidence type="ECO:0000256" key="3">
    <source>
        <dbReference type="ARBA" id="ARBA00022475"/>
    </source>
</evidence>
<keyword evidence="5 8" id="KW-1133">Transmembrane helix</keyword>
<feature type="transmembrane region" description="Helical" evidence="8">
    <location>
        <begin position="412"/>
        <end position="438"/>
    </location>
</feature>
<gene>
    <name evidence="10" type="ORF">SAMN05660964_02258</name>
</gene>
<dbReference type="PANTHER" id="PTHR42703:SF1">
    <property type="entry name" value="NA(+)_H(+) ANTIPORTER SUBUNIT D1"/>
    <property type="match status" value="1"/>
</dbReference>
<comment type="similarity">
    <text evidence="2">Belongs to the CPA3 antiporters (TC 2.A.63) subunit D family.</text>
</comment>
<protein>
    <submittedName>
        <fullName evidence="10">Multisubunit potassium/proton antiporter, PhaD subunit (TC 2.A.63.1.1)</fullName>
    </submittedName>
</protein>
<feature type="transmembrane region" description="Helical" evidence="8">
    <location>
        <begin position="109"/>
        <end position="126"/>
    </location>
</feature>
<keyword evidence="4 7" id="KW-0812">Transmembrane</keyword>
<dbReference type="STRING" id="525918.SAMN05660964_02258"/>
<keyword evidence="11" id="KW-1185">Reference proteome</keyword>
<dbReference type="Proteomes" id="UP000199397">
    <property type="component" value="Unassembled WGS sequence"/>
</dbReference>
<feature type="transmembrane region" description="Helical" evidence="8">
    <location>
        <begin position="305"/>
        <end position="324"/>
    </location>
</feature>
<feature type="transmembrane region" description="Helical" evidence="8">
    <location>
        <begin position="373"/>
        <end position="392"/>
    </location>
</feature>
<feature type="transmembrane region" description="Helical" evidence="8">
    <location>
        <begin position="205"/>
        <end position="230"/>
    </location>
</feature>
<evidence type="ECO:0000256" key="1">
    <source>
        <dbReference type="ARBA" id="ARBA00004651"/>
    </source>
</evidence>
<keyword evidence="6 8" id="KW-0472">Membrane</keyword>
<dbReference type="InterPro" id="IPR001750">
    <property type="entry name" value="ND/Mrp_TM"/>
</dbReference>
<dbReference type="PRINTS" id="PR01437">
    <property type="entry name" value="NUOXDRDTASE4"/>
</dbReference>
<evidence type="ECO:0000256" key="4">
    <source>
        <dbReference type="ARBA" id="ARBA00022692"/>
    </source>
</evidence>
<keyword evidence="3" id="KW-1003">Cell membrane</keyword>
<evidence type="ECO:0000313" key="11">
    <source>
        <dbReference type="Proteomes" id="UP000199397"/>
    </source>
</evidence>
<dbReference type="Pfam" id="PF00361">
    <property type="entry name" value="Proton_antipo_M"/>
    <property type="match status" value="1"/>
</dbReference>
<evidence type="ECO:0000256" key="5">
    <source>
        <dbReference type="ARBA" id="ARBA00022989"/>
    </source>
</evidence>
<organism evidence="10 11">
    <name type="scientific">Thiothrix caldifontis</name>
    <dbReference type="NCBI Taxonomy" id="525918"/>
    <lineage>
        <taxon>Bacteria</taxon>
        <taxon>Pseudomonadati</taxon>
        <taxon>Pseudomonadota</taxon>
        <taxon>Gammaproteobacteria</taxon>
        <taxon>Thiotrichales</taxon>
        <taxon>Thiotrichaceae</taxon>
        <taxon>Thiothrix</taxon>
    </lineage>
</organism>
<feature type="transmembrane region" description="Helical" evidence="8">
    <location>
        <begin position="330"/>
        <end position="353"/>
    </location>
</feature>
<evidence type="ECO:0000256" key="6">
    <source>
        <dbReference type="ARBA" id="ARBA00023136"/>
    </source>
</evidence>
<evidence type="ECO:0000256" key="8">
    <source>
        <dbReference type="SAM" id="Phobius"/>
    </source>
</evidence>
<dbReference type="InterPro" id="IPR003918">
    <property type="entry name" value="NADH_UbQ_OxRdtase"/>
</dbReference>
<feature type="transmembrane region" description="Helical" evidence="8">
    <location>
        <begin position="458"/>
        <end position="479"/>
    </location>
</feature>
<evidence type="ECO:0000256" key="7">
    <source>
        <dbReference type="RuleBase" id="RU000320"/>
    </source>
</evidence>
<evidence type="ECO:0000259" key="9">
    <source>
        <dbReference type="Pfam" id="PF00361"/>
    </source>
</evidence>
<feature type="transmembrane region" description="Helical" evidence="8">
    <location>
        <begin position="273"/>
        <end position="298"/>
    </location>
</feature>
<dbReference type="RefSeq" id="WP_093068727.1">
    <property type="nucleotide sequence ID" value="NZ_FNQP01000012.1"/>
</dbReference>
<name>A0A1H4DJ38_9GAMM</name>
<sequence>MMHLPILPILLPLLAGILLLLLRPLGLQVQRMVGFVAAFALLMLAVWLFDASLAGQRQVYALGNWPAPFGITLVFDQLAALMLLVTAILAVGALWYAIVTEIDAQGSHFHVLFQMQLFGLNGAFLTGDAFNLFVFFEVLLLASYSLLLHGGGKQRTVAGLHYVVVNLVGSTVFLFALGALYGALGTLNIADMAAKVAALPAEREGLVMAAGLLLLLVFGLKAAMFPLYLWLPAAYARTSAPVAALFAIMTKVGVYAIIRVHGTVFGVDAGNLAYFYAPWLLGLGLITLVLAALGVLAAFRLRFQVAYLVLASVAMLLIAVGLHSEAGLAAALYYLVHSTLLAGGLFLLADVIVRGRGTYADRFDPGMRLPHHALLGGLFMLAAVAALGLPPLSGFFGKLWILQAALEHPWRWAVLATVLISSALLLIALARSGSVLFYKVKDRPDAADPVLPTQIPAFGLSLTAVLWLLAAVPLLVVLAHPVAEIMQQVAAQTLDVVGYRAAVFDPAVGGK</sequence>
<feature type="transmembrane region" description="Helical" evidence="8">
    <location>
        <begin position="242"/>
        <end position="261"/>
    </location>
</feature>
<dbReference type="AlphaFoldDB" id="A0A1H4DJ38"/>
<evidence type="ECO:0000256" key="2">
    <source>
        <dbReference type="ARBA" id="ARBA00005346"/>
    </source>
</evidence>
<dbReference type="InterPro" id="IPR050586">
    <property type="entry name" value="CPA3_Na-H_Antiporter_D"/>
</dbReference>